<keyword evidence="2" id="KW-0812">Transmembrane</keyword>
<evidence type="ECO:0000256" key="2">
    <source>
        <dbReference type="SAM" id="Phobius"/>
    </source>
</evidence>
<keyword evidence="2" id="KW-1133">Transmembrane helix</keyword>
<reference evidence="3" key="1">
    <citation type="submission" date="2018-06" db="EMBL/GenBank/DDBJ databases">
        <authorList>
            <person name="Zhirakovskaya E."/>
        </authorList>
    </citation>
    <scope>NUCLEOTIDE SEQUENCE</scope>
</reference>
<organism evidence="3">
    <name type="scientific">hydrothermal vent metagenome</name>
    <dbReference type="NCBI Taxonomy" id="652676"/>
    <lineage>
        <taxon>unclassified sequences</taxon>
        <taxon>metagenomes</taxon>
        <taxon>ecological metagenomes</taxon>
    </lineage>
</organism>
<dbReference type="AlphaFoldDB" id="A0A3B0SL40"/>
<feature type="compositionally biased region" description="Basic and acidic residues" evidence="1">
    <location>
        <begin position="105"/>
        <end position="137"/>
    </location>
</feature>
<proteinExistence type="predicted"/>
<protein>
    <submittedName>
        <fullName evidence="3">Uncharacterized protein</fullName>
    </submittedName>
</protein>
<feature type="transmembrane region" description="Helical" evidence="2">
    <location>
        <begin position="83"/>
        <end position="101"/>
    </location>
</feature>
<sequence length="213" mass="23326">MTLNRKISAVLASTTLVFTGFSPAMAAQINTGAAPVMPIEASSLGWSAEADKVRGHRGYRGYRGYRGHRGHRRHRGRVSGGDILAGILIIGGIAAVASAASNNKRNNDRYRDRDYRNDDRRYDNRRNNDRRSDRSDRGTGSMGQAINACADAAERKVGRNARVSEIRSVTRDGAGWRIEGDLKNSSKPAFLCTANAGRVEYVQLVTDDIAFVK</sequence>
<dbReference type="EMBL" id="UOEF01000212">
    <property type="protein sequence ID" value="VAV95595.1"/>
    <property type="molecule type" value="Genomic_DNA"/>
</dbReference>
<gene>
    <name evidence="3" type="ORF">MNBD_ALPHA04-536</name>
</gene>
<evidence type="ECO:0000313" key="3">
    <source>
        <dbReference type="EMBL" id="VAV95595.1"/>
    </source>
</evidence>
<accession>A0A3B0SL40</accession>
<name>A0A3B0SL40_9ZZZZ</name>
<keyword evidence="2" id="KW-0472">Membrane</keyword>
<feature type="region of interest" description="Disordered" evidence="1">
    <location>
        <begin position="104"/>
        <end position="144"/>
    </location>
</feature>
<evidence type="ECO:0000256" key="1">
    <source>
        <dbReference type="SAM" id="MobiDB-lite"/>
    </source>
</evidence>